<name>A0ABR0B1M6_9CRUS</name>
<reference evidence="1 2" key="1">
    <citation type="journal article" date="2023" name="Nucleic Acids Res.">
        <title>The hologenome of Daphnia magna reveals possible DNA methylation and microbiome-mediated evolution of the host genome.</title>
        <authorList>
            <person name="Chaturvedi A."/>
            <person name="Li X."/>
            <person name="Dhandapani V."/>
            <person name="Marshall H."/>
            <person name="Kissane S."/>
            <person name="Cuenca-Cambronero M."/>
            <person name="Asole G."/>
            <person name="Calvet F."/>
            <person name="Ruiz-Romero M."/>
            <person name="Marangio P."/>
            <person name="Guigo R."/>
            <person name="Rago D."/>
            <person name="Mirbahai L."/>
            <person name="Eastwood N."/>
            <person name="Colbourne J.K."/>
            <person name="Zhou J."/>
            <person name="Mallon E."/>
            <person name="Orsini L."/>
        </authorList>
    </citation>
    <scope>NUCLEOTIDE SEQUENCE [LARGE SCALE GENOMIC DNA]</scope>
    <source>
        <strain evidence="1">LRV0_1</strain>
    </source>
</reference>
<sequence length="117" mass="12915">MRDGYDRVGVRGIRAKIDRFQSFGVASLTAEFDVSLVMRADFDSSHARRCVCALRFDYLAGAAILLVSAKIDGFPTLAMDNEIRCSLSIAILCLSVAIQTRCNDWLTTTDAALLHRI</sequence>
<organism evidence="1 2">
    <name type="scientific">Daphnia magna</name>
    <dbReference type="NCBI Taxonomy" id="35525"/>
    <lineage>
        <taxon>Eukaryota</taxon>
        <taxon>Metazoa</taxon>
        <taxon>Ecdysozoa</taxon>
        <taxon>Arthropoda</taxon>
        <taxon>Crustacea</taxon>
        <taxon>Branchiopoda</taxon>
        <taxon>Diplostraca</taxon>
        <taxon>Cladocera</taxon>
        <taxon>Anomopoda</taxon>
        <taxon>Daphniidae</taxon>
        <taxon>Daphnia</taxon>
    </lineage>
</organism>
<keyword evidence="2" id="KW-1185">Reference proteome</keyword>
<dbReference type="EMBL" id="JAOYFB010000040">
    <property type="protein sequence ID" value="KAK4035550.1"/>
    <property type="molecule type" value="Genomic_DNA"/>
</dbReference>
<dbReference type="Proteomes" id="UP001234178">
    <property type="component" value="Unassembled WGS sequence"/>
</dbReference>
<evidence type="ECO:0000313" key="2">
    <source>
        <dbReference type="Proteomes" id="UP001234178"/>
    </source>
</evidence>
<evidence type="ECO:0000313" key="1">
    <source>
        <dbReference type="EMBL" id="KAK4035550.1"/>
    </source>
</evidence>
<protein>
    <submittedName>
        <fullName evidence="1">Uncharacterized protein</fullName>
    </submittedName>
</protein>
<accession>A0ABR0B1M6</accession>
<gene>
    <name evidence="1" type="ORF">OUZ56_027637</name>
</gene>
<proteinExistence type="predicted"/>
<comment type="caution">
    <text evidence="1">The sequence shown here is derived from an EMBL/GenBank/DDBJ whole genome shotgun (WGS) entry which is preliminary data.</text>
</comment>